<dbReference type="PANTHER" id="PTHR34975:SF2">
    <property type="entry name" value="SPORE GERMINATION PROTEIN A2"/>
    <property type="match status" value="1"/>
</dbReference>
<dbReference type="InterPro" id="IPR004761">
    <property type="entry name" value="Spore_GerAB"/>
</dbReference>
<dbReference type="Pfam" id="PF03845">
    <property type="entry name" value="Spore_permease"/>
    <property type="match status" value="1"/>
</dbReference>
<evidence type="ECO:0000256" key="6">
    <source>
        <dbReference type="ARBA" id="ARBA00022989"/>
    </source>
</evidence>
<evidence type="ECO:0000256" key="3">
    <source>
        <dbReference type="ARBA" id="ARBA00022448"/>
    </source>
</evidence>
<evidence type="ECO:0000256" key="7">
    <source>
        <dbReference type="ARBA" id="ARBA00023136"/>
    </source>
</evidence>
<name>A0A9X3L9K0_9BACI</name>
<dbReference type="AlphaFoldDB" id="A0A9X3L9K0"/>
<feature type="transmembrane region" description="Helical" evidence="8">
    <location>
        <begin position="282"/>
        <end position="300"/>
    </location>
</feature>
<evidence type="ECO:0000256" key="2">
    <source>
        <dbReference type="ARBA" id="ARBA00007998"/>
    </source>
</evidence>
<gene>
    <name evidence="9" type="ORF">M9R61_11315</name>
</gene>
<dbReference type="GO" id="GO:0009847">
    <property type="term" value="P:spore germination"/>
    <property type="evidence" value="ECO:0007669"/>
    <property type="project" value="InterPro"/>
</dbReference>
<evidence type="ECO:0000313" key="10">
    <source>
        <dbReference type="Proteomes" id="UP001152172"/>
    </source>
</evidence>
<reference evidence="9" key="1">
    <citation type="submission" date="2022-05" db="EMBL/GenBank/DDBJ databases">
        <authorList>
            <person name="Colautti A."/>
            <person name="Iacumin L."/>
        </authorList>
    </citation>
    <scope>NUCLEOTIDE SEQUENCE</scope>
    <source>
        <strain evidence="9">DSM 30747</strain>
    </source>
</reference>
<evidence type="ECO:0000256" key="5">
    <source>
        <dbReference type="ARBA" id="ARBA00022692"/>
    </source>
</evidence>
<feature type="transmembrane region" description="Helical" evidence="8">
    <location>
        <begin position="66"/>
        <end position="86"/>
    </location>
</feature>
<comment type="similarity">
    <text evidence="2">Belongs to the amino acid-polyamine-organocation (APC) superfamily. Spore germination protein (SGP) (TC 2.A.3.9) family.</text>
</comment>
<proteinExistence type="inferred from homology"/>
<comment type="caution">
    <text evidence="9">The sequence shown here is derived from an EMBL/GenBank/DDBJ whole genome shotgun (WGS) entry which is preliminary data.</text>
</comment>
<dbReference type="Gene3D" id="1.20.1740.10">
    <property type="entry name" value="Amino acid/polyamine transporter I"/>
    <property type="match status" value="1"/>
</dbReference>
<keyword evidence="10" id="KW-1185">Reference proteome</keyword>
<evidence type="ECO:0000313" key="9">
    <source>
        <dbReference type="EMBL" id="MCZ8533900.1"/>
    </source>
</evidence>
<keyword evidence="5 8" id="KW-0812">Transmembrane</keyword>
<feature type="transmembrane region" description="Helical" evidence="8">
    <location>
        <begin position="199"/>
        <end position="219"/>
    </location>
</feature>
<feature type="transmembrane region" description="Helical" evidence="8">
    <location>
        <begin position="25"/>
        <end position="45"/>
    </location>
</feature>
<feature type="transmembrane region" description="Helical" evidence="8">
    <location>
        <begin position="247"/>
        <end position="266"/>
    </location>
</feature>
<evidence type="ECO:0000256" key="8">
    <source>
        <dbReference type="SAM" id="Phobius"/>
    </source>
</evidence>
<feature type="transmembrane region" description="Helical" evidence="8">
    <location>
        <begin position="312"/>
        <end position="331"/>
    </location>
</feature>
<dbReference type="GO" id="GO:0016020">
    <property type="term" value="C:membrane"/>
    <property type="evidence" value="ECO:0007669"/>
    <property type="project" value="UniProtKB-SubCell"/>
</dbReference>
<keyword evidence="6 8" id="KW-1133">Transmembrane helix</keyword>
<sequence>MVGTGLLSAPQRLSVLGYSQVLMPIYFGIIATITLWPMVWICSQYKGDNLFRINEILLGKWMGKGINVLIVLHFTLLIAAVVSNYMNLIQSNALPEQTTTVTILLVLILLIYIANGGIKTIARFCTLTFFLAMPMVYFLRWGIEKGDLSHIFPLFNFTSKEFFKALQQGYLSILGYELIMFYFPYIIDQKKAFKHAMIGIWITISLVFITTVVSVMYYSEWQLEHVEFSVLHLFKAGEFSFVERIDIMGITFWVSLILTTAATYLWSARKGLDSIRSKKNKYHVYFITAAIFGIIMLPVNREFQQKLFDASIYIEYIVILWPIFLCLIHLVRKKQVKSK</sequence>
<evidence type="ECO:0000256" key="1">
    <source>
        <dbReference type="ARBA" id="ARBA00004141"/>
    </source>
</evidence>
<keyword evidence="3" id="KW-0813">Transport</keyword>
<dbReference type="EMBL" id="JAMKBI010000007">
    <property type="protein sequence ID" value="MCZ8533900.1"/>
    <property type="molecule type" value="Genomic_DNA"/>
</dbReference>
<organism evidence="9 10">
    <name type="scientific">Psychrobacillus psychrodurans</name>
    <dbReference type="NCBI Taxonomy" id="126157"/>
    <lineage>
        <taxon>Bacteria</taxon>
        <taxon>Bacillati</taxon>
        <taxon>Bacillota</taxon>
        <taxon>Bacilli</taxon>
        <taxon>Bacillales</taxon>
        <taxon>Bacillaceae</taxon>
        <taxon>Psychrobacillus</taxon>
    </lineage>
</organism>
<keyword evidence="4" id="KW-0309">Germination</keyword>
<evidence type="ECO:0000256" key="4">
    <source>
        <dbReference type="ARBA" id="ARBA00022544"/>
    </source>
</evidence>
<keyword evidence="7 8" id="KW-0472">Membrane</keyword>
<dbReference type="PANTHER" id="PTHR34975">
    <property type="entry name" value="SPORE GERMINATION PROTEIN A2"/>
    <property type="match status" value="1"/>
</dbReference>
<feature type="transmembrane region" description="Helical" evidence="8">
    <location>
        <begin position="98"/>
        <end position="114"/>
    </location>
</feature>
<protein>
    <submittedName>
        <fullName evidence="9">Spore germination protein</fullName>
    </submittedName>
</protein>
<feature type="transmembrane region" description="Helical" evidence="8">
    <location>
        <begin position="121"/>
        <end position="139"/>
    </location>
</feature>
<dbReference type="Proteomes" id="UP001152172">
    <property type="component" value="Unassembled WGS sequence"/>
</dbReference>
<accession>A0A9X3L9K0</accession>
<feature type="transmembrane region" description="Helical" evidence="8">
    <location>
        <begin position="169"/>
        <end position="187"/>
    </location>
</feature>
<comment type="subcellular location">
    <subcellularLocation>
        <location evidence="1">Membrane</location>
        <topology evidence="1">Multi-pass membrane protein</topology>
    </subcellularLocation>
</comment>